<dbReference type="Proteomes" id="UP001179842">
    <property type="component" value="Chromosome"/>
</dbReference>
<evidence type="ECO:0000313" key="1">
    <source>
        <dbReference type="EMBL" id="WGI36445.1"/>
    </source>
</evidence>
<proteinExistence type="predicted"/>
<name>A0ABY8LT73_9BACT</name>
<keyword evidence="2" id="KW-1185">Reference proteome</keyword>
<gene>
    <name evidence="1" type="ORF">QEG99_03185</name>
</gene>
<accession>A0ABY8LT73</accession>
<protein>
    <submittedName>
        <fullName evidence="1">Uncharacterized protein</fullName>
    </submittedName>
</protein>
<sequence length="134" mass="16182">MDNNQETRVKKFKKYRESIYGGSFFYKSFLNFNVNTKKYLEVIEKYIQNFDHKKIIEKIEINAVDPSYKNLDLISHLNLSELYKIEKEIEKFDQELINDFSFLEKNDLSLHIFDQEIENISKISINNKEKNEKN</sequence>
<evidence type="ECO:0000313" key="2">
    <source>
        <dbReference type="Proteomes" id="UP001179842"/>
    </source>
</evidence>
<dbReference type="RefSeq" id="WP_280101746.1">
    <property type="nucleotide sequence ID" value="NZ_CP122979.1"/>
</dbReference>
<dbReference type="EMBL" id="CP122979">
    <property type="protein sequence ID" value="WGI36445.1"/>
    <property type="molecule type" value="Genomic_DNA"/>
</dbReference>
<organism evidence="1 2">
    <name type="scientific">Mesomycoplasma lagogenitalium</name>
    <dbReference type="NCBI Taxonomy" id="171286"/>
    <lineage>
        <taxon>Bacteria</taxon>
        <taxon>Bacillati</taxon>
        <taxon>Mycoplasmatota</taxon>
        <taxon>Mycoplasmoidales</taxon>
        <taxon>Metamycoplasmataceae</taxon>
        <taxon>Mesomycoplasma</taxon>
    </lineage>
</organism>
<reference evidence="1" key="1">
    <citation type="submission" date="2023-04" db="EMBL/GenBank/DDBJ databases">
        <title>Completed genome of Mycoplasma lagogenitalium type strain 12MS.</title>
        <authorList>
            <person name="Spergser J."/>
        </authorList>
    </citation>
    <scope>NUCLEOTIDE SEQUENCE</scope>
    <source>
        <strain evidence="1">12MS</strain>
    </source>
</reference>